<name>A0AAN9M830_CANGL</name>
<keyword evidence="2" id="KW-1185">Reference proteome</keyword>
<reference evidence="1 2" key="1">
    <citation type="submission" date="2024-01" db="EMBL/GenBank/DDBJ databases">
        <title>The genomes of 5 underutilized Papilionoideae crops provide insights into root nodulation and disease resistanc.</title>
        <authorList>
            <person name="Jiang F."/>
        </authorList>
    </citation>
    <scope>NUCLEOTIDE SEQUENCE [LARGE SCALE GENOMIC DNA]</scope>
    <source>
        <strain evidence="1">LVBAO_FW01</strain>
        <tissue evidence="1">Leaves</tissue>
    </source>
</reference>
<gene>
    <name evidence="1" type="ORF">VNO77_08010</name>
</gene>
<dbReference type="Proteomes" id="UP001367508">
    <property type="component" value="Unassembled WGS sequence"/>
</dbReference>
<evidence type="ECO:0000313" key="2">
    <source>
        <dbReference type="Proteomes" id="UP001367508"/>
    </source>
</evidence>
<protein>
    <submittedName>
        <fullName evidence="1">Uncharacterized protein</fullName>
    </submittedName>
</protein>
<dbReference type="AlphaFoldDB" id="A0AAN9M830"/>
<accession>A0AAN9M830</accession>
<proteinExistence type="predicted"/>
<dbReference type="EMBL" id="JAYMYQ010000002">
    <property type="protein sequence ID" value="KAK7350005.1"/>
    <property type="molecule type" value="Genomic_DNA"/>
</dbReference>
<sequence length="129" mass="14721">MNAYVSIIQTYTEKSGFDVYMHGLSHIHIPTILIASASITLLNNTNSALLIKSAIHCPSNHQYADCTRTQRSVGCLQKKSVPKAYDRDHQGYYHKADWPPLNMNLKKTMFRYMLCRFQSECLEMPHGVA</sequence>
<comment type="caution">
    <text evidence="1">The sequence shown here is derived from an EMBL/GenBank/DDBJ whole genome shotgun (WGS) entry which is preliminary data.</text>
</comment>
<evidence type="ECO:0000313" key="1">
    <source>
        <dbReference type="EMBL" id="KAK7350005.1"/>
    </source>
</evidence>
<organism evidence="1 2">
    <name type="scientific">Canavalia gladiata</name>
    <name type="common">Sword bean</name>
    <name type="synonym">Dolichos gladiatus</name>
    <dbReference type="NCBI Taxonomy" id="3824"/>
    <lineage>
        <taxon>Eukaryota</taxon>
        <taxon>Viridiplantae</taxon>
        <taxon>Streptophyta</taxon>
        <taxon>Embryophyta</taxon>
        <taxon>Tracheophyta</taxon>
        <taxon>Spermatophyta</taxon>
        <taxon>Magnoliopsida</taxon>
        <taxon>eudicotyledons</taxon>
        <taxon>Gunneridae</taxon>
        <taxon>Pentapetalae</taxon>
        <taxon>rosids</taxon>
        <taxon>fabids</taxon>
        <taxon>Fabales</taxon>
        <taxon>Fabaceae</taxon>
        <taxon>Papilionoideae</taxon>
        <taxon>50 kb inversion clade</taxon>
        <taxon>NPAAA clade</taxon>
        <taxon>indigoferoid/millettioid clade</taxon>
        <taxon>Phaseoleae</taxon>
        <taxon>Canavalia</taxon>
    </lineage>
</organism>